<dbReference type="AlphaFoldDB" id="A0A0G1ZGW8"/>
<evidence type="ECO:0000313" key="2">
    <source>
        <dbReference type="EMBL" id="KKW27142.1"/>
    </source>
</evidence>
<reference evidence="2 3" key="1">
    <citation type="journal article" date="2015" name="Nature">
        <title>rRNA introns, odd ribosomes, and small enigmatic genomes across a large radiation of phyla.</title>
        <authorList>
            <person name="Brown C.T."/>
            <person name="Hug L.A."/>
            <person name="Thomas B.C."/>
            <person name="Sharon I."/>
            <person name="Castelle C.J."/>
            <person name="Singh A."/>
            <person name="Wilkins M.J."/>
            <person name="Williams K.H."/>
            <person name="Banfield J.F."/>
        </authorList>
    </citation>
    <scope>NUCLEOTIDE SEQUENCE [LARGE SCALE GENOMIC DNA]</scope>
</reference>
<dbReference type="Proteomes" id="UP000034913">
    <property type="component" value="Unassembled WGS sequence"/>
</dbReference>
<keyword evidence="1" id="KW-0812">Transmembrane</keyword>
<evidence type="ECO:0000313" key="3">
    <source>
        <dbReference type="Proteomes" id="UP000034913"/>
    </source>
</evidence>
<dbReference type="EMBL" id="LCRB01000001">
    <property type="protein sequence ID" value="KKW27142.1"/>
    <property type="molecule type" value="Genomic_DNA"/>
</dbReference>
<keyword evidence="1" id="KW-1133">Transmembrane helix</keyword>
<keyword evidence="1" id="KW-0472">Membrane</keyword>
<accession>A0A0G1ZGW8</accession>
<comment type="caution">
    <text evidence="2">The sequence shown here is derived from an EMBL/GenBank/DDBJ whole genome shotgun (WGS) entry which is preliminary data.</text>
</comment>
<name>A0A0G1ZGW8_UNCK3</name>
<organism evidence="2 3">
    <name type="scientific">candidate division Kazan bacterium GW2011_GWB1_52_7</name>
    <dbReference type="NCBI Taxonomy" id="1620414"/>
    <lineage>
        <taxon>Bacteria</taxon>
        <taxon>Bacteria division Kazan-3B-28</taxon>
    </lineage>
</organism>
<evidence type="ECO:0000256" key="1">
    <source>
        <dbReference type="SAM" id="Phobius"/>
    </source>
</evidence>
<gene>
    <name evidence="2" type="ORF">VF00_C0001G0077</name>
</gene>
<proteinExistence type="predicted"/>
<feature type="transmembrane region" description="Helical" evidence="1">
    <location>
        <begin position="35"/>
        <end position="61"/>
    </location>
</feature>
<sequence length="64" mass="6909">MSIMIPIYVLLLLLGLAYAGINIFHVIRFRLPGDNSYLAISIYGVILAGVIISSVSLAIIASQF</sequence>
<protein>
    <submittedName>
        <fullName evidence="2">Uncharacterized protein</fullName>
    </submittedName>
</protein>